<dbReference type="Proteomes" id="UP000322873">
    <property type="component" value="Unassembled WGS sequence"/>
</dbReference>
<reference evidence="2 3" key="1">
    <citation type="submission" date="2019-06" db="EMBL/GenBank/DDBJ databases">
        <title>Genome Sequence of the Brown Rot Fungal Pathogen Monilinia fructicola.</title>
        <authorList>
            <person name="De Miccolis Angelini R.M."/>
            <person name="Landi L."/>
            <person name="Abate D."/>
            <person name="Pollastro S."/>
            <person name="Romanazzi G."/>
            <person name="Faretra F."/>
        </authorList>
    </citation>
    <scope>NUCLEOTIDE SEQUENCE [LARGE SCALE GENOMIC DNA]</scope>
    <source>
        <strain evidence="2 3">Mfrc123</strain>
    </source>
</reference>
<gene>
    <name evidence="2" type="ORF">EYC84_007838</name>
</gene>
<keyword evidence="1" id="KW-0472">Membrane</keyword>
<evidence type="ECO:0000313" key="2">
    <source>
        <dbReference type="EMBL" id="KAA8568859.1"/>
    </source>
</evidence>
<evidence type="ECO:0000313" key="3">
    <source>
        <dbReference type="Proteomes" id="UP000322873"/>
    </source>
</evidence>
<evidence type="ECO:0000256" key="1">
    <source>
        <dbReference type="SAM" id="Phobius"/>
    </source>
</evidence>
<comment type="caution">
    <text evidence="2">The sequence shown here is derived from an EMBL/GenBank/DDBJ whole genome shotgun (WGS) entry which is preliminary data.</text>
</comment>
<accession>A0A5M9JLJ0</accession>
<protein>
    <submittedName>
        <fullName evidence="2">Uncharacterized protein</fullName>
    </submittedName>
</protein>
<sequence>MHAHRKNGNGKGKGMGVYHIYSAVIFALYFFVVYVLTIQTLDRMVHGGVLEGWIIWCILLSCIARNFFIFYFNHRRFSLSFLLIDSSSYKRISCRVVAPRCIQRMLATIRTFAFAFALEMEGASIKSLAVIRYNTIR</sequence>
<keyword evidence="1" id="KW-0812">Transmembrane</keyword>
<feature type="transmembrane region" description="Helical" evidence="1">
    <location>
        <begin position="53"/>
        <end position="72"/>
    </location>
</feature>
<dbReference type="AlphaFoldDB" id="A0A5M9JLJ0"/>
<proteinExistence type="predicted"/>
<keyword evidence="1" id="KW-1133">Transmembrane helix</keyword>
<organism evidence="2 3">
    <name type="scientific">Monilinia fructicola</name>
    <name type="common">Brown rot fungus</name>
    <name type="synonym">Ciboria fructicola</name>
    <dbReference type="NCBI Taxonomy" id="38448"/>
    <lineage>
        <taxon>Eukaryota</taxon>
        <taxon>Fungi</taxon>
        <taxon>Dikarya</taxon>
        <taxon>Ascomycota</taxon>
        <taxon>Pezizomycotina</taxon>
        <taxon>Leotiomycetes</taxon>
        <taxon>Helotiales</taxon>
        <taxon>Sclerotiniaceae</taxon>
        <taxon>Monilinia</taxon>
    </lineage>
</organism>
<name>A0A5M9JLJ0_MONFR</name>
<keyword evidence="3" id="KW-1185">Reference proteome</keyword>
<feature type="transmembrane region" description="Helical" evidence="1">
    <location>
        <begin position="20"/>
        <end position="41"/>
    </location>
</feature>
<dbReference type="EMBL" id="VICG01000009">
    <property type="protein sequence ID" value="KAA8568859.1"/>
    <property type="molecule type" value="Genomic_DNA"/>
</dbReference>